<organism evidence="8 9">
    <name type="scientific">Tautonia sociabilis</name>
    <dbReference type="NCBI Taxonomy" id="2080755"/>
    <lineage>
        <taxon>Bacteria</taxon>
        <taxon>Pseudomonadati</taxon>
        <taxon>Planctomycetota</taxon>
        <taxon>Planctomycetia</taxon>
        <taxon>Isosphaerales</taxon>
        <taxon>Isosphaeraceae</taxon>
        <taxon>Tautonia</taxon>
    </lineage>
</organism>
<dbReference type="EC" id="4.2.3.1" evidence="5"/>
<dbReference type="GO" id="GO:0006565">
    <property type="term" value="P:L-serine catabolic process"/>
    <property type="evidence" value="ECO:0007669"/>
    <property type="project" value="TreeGrafter"/>
</dbReference>
<evidence type="ECO:0000256" key="6">
    <source>
        <dbReference type="PIRSR" id="PIRSR604450-51"/>
    </source>
</evidence>
<feature type="domain" description="Tryptophan synthase beta chain-like PALP" evidence="7">
    <location>
        <begin position="75"/>
        <end position="379"/>
    </location>
</feature>
<reference evidence="8 9" key="1">
    <citation type="submission" date="2018-12" db="EMBL/GenBank/DDBJ databases">
        <authorList>
            <person name="Toschakov S.V."/>
        </authorList>
    </citation>
    <scope>NUCLEOTIDE SEQUENCE [LARGE SCALE GENOMIC DNA]</scope>
    <source>
        <strain evidence="8 9">GM2012</strain>
    </source>
</reference>
<dbReference type="EMBL" id="RYZH01000001">
    <property type="protein sequence ID" value="RUL89662.1"/>
    <property type="molecule type" value="Genomic_DNA"/>
</dbReference>
<evidence type="ECO:0000256" key="5">
    <source>
        <dbReference type="NCBIfam" id="TIGR00260"/>
    </source>
</evidence>
<dbReference type="InterPro" id="IPR050147">
    <property type="entry name" value="Ser/Thr_Dehydratase"/>
</dbReference>
<dbReference type="SUPFAM" id="SSF53686">
    <property type="entry name" value="Tryptophan synthase beta subunit-like PLP-dependent enzymes"/>
    <property type="match status" value="1"/>
</dbReference>
<proteinExistence type="inferred from homology"/>
<reference evidence="8 9" key="2">
    <citation type="submission" date="2019-01" db="EMBL/GenBank/DDBJ databases">
        <title>Tautonia sociabilis, a novel thermotolerant planctomycete of Isosphaeraceae family, isolated from a 4000 m deep subterranean habitat.</title>
        <authorList>
            <person name="Kovaleva O.L."/>
            <person name="Elcheninov A.G."/>
            <person name="Van Heerden E."/>
            <person name="Toshchakov S.V."/>
            <person name="Novikov A."/>
            <person name="Bonch-Osmolovskaya E.A."/>
            <person name="Kublanov I.V."/>
        </authorList>
    </citation>
    <scope>NUCLEOTIDE SEQUENCE [LARGE SCALE GENOMIC DNA]</scope>
    <source>
        <strain evidence="8 9">GM2012</strain>
    </source>
</reference>
<evidence type="ECO:0000256" key="2">
    <source>
        <dbReference type="ARBA" id="ARBA00005517"/>
    </source>
</evidence>
<dbReference type="GO" id="GO:0003941">
    <property type="term" value="F:L-serine ammonia-lyase activity"/>
    <property type="evidence" value="ECO:0007669"/>
    <property type="project" value="TreeGrafter"/>
</dbReference>
<dbReference type="InterPro" id="IPR001926">
    <property type="entry name" value="TrpB-like_PALP"/>
</dbReference>
<dbReference type="PANTHER" id="PTHR48078">
    <property type="entry name" value="THREONINE DEHYDRATASE, MITOCHONDRIAL-RELATED"/>
    <property type="match status" value="1"/>
</dbReference>
<dbReference type="GO" id="GO:0006567">
    <property type="term" value="P:L-threonine catabolic process"/>
    <property type="evidence" value="ECO:0007669"/>
    <property type="project" value="TreeGrafter"/>
</dbReference>
<keyword evidence="3 6" id="KW-0663">Pyridoxal phosphate</keyword>
<dbReference type="Gene3D" id="3.40.50.1100">
    <property type="match status" value="2"/>
</dbReference>
<evidence type="ECO:0000256" key="4">
    <source>
        <dbReference type="ARBA" id="ARBA00023239"/>
    </source>
</evidence>
<dbReference type="GO" id="GO:0009097">
    <property type="term" value="P:isoleucine biosynthetic process"/>
    <property type="evidence" value="ECO:0007669"/>
    <property type="project" value="TreeGrafter"/>
</dbReference>
<dbReference type="Pfam" id="PF00291">
    <property type="entry name" value="PALP"/>
    <property type="match status" value="1"/>
</dbReference>
<dbReference type="InterPro" id="IPR036052">
    <property type="entry name" value="TrpB-like_PALP_sf"/>
</dbReference>
<keyword evidence="9" id="KW-1185">Reference proteome</keyword>
<dbReference type="GO" id="GO:0004795">
    <property type="term" value="F:threonine synthase activity"/>
    <property type="evidence" value="ECO:0007669"/>
    <property type="project" value="UniProtKB-UniRule"/>
</dbReference>
<evidence type="ECO:0000259" key="7">
    <source>
        <dbReference type="Pfam" id="PF00291"/>
    </source>
</evidence>
<keyword evidence="4 8" id="KW-0456">Lyase</keyword>
<dbReference type="RefSeq" id="WP_126723337.1">
    <property type="nucleotide sequence ID" value="NZ_RYZH01000001.1"/>
</dbReference>
<dbReference type="InterPro" id="IPR004450">
    <property type="entry name" value="Thr_synthase-like"/>
</dbReference>
<comment type="cofactor">
    <cofactor evidence="1 6">
        <name>pyridoxal 5'-phosphate</name>
        <dbReference type="ChEBI" id="CHEBI:597326"/>
    </cofactor>
</comment>
<dbReference type="NCBIfam" id="TIGR00260">
    <property type="entry name" value="thrC"/>
    <property type="match status" value="1"/>
</dbReference>
<name>A0A432MQE2_9BACT</name>
<comment type="caution">
    <text evidence="8">The sequence shown here is derived from an EMBL/GenBank/DDBJ whole genome shotgun (WGS) entry which is preliminary data.</text>
</comment>
<comment type="similarity">
    <text evidence="2">Belongs to the threonine synthase family.</text>
</comment>
<sequence length="423" mass="45467">MSSEFVRGLTCRLCGKRYPKEALNFCTEDFGPLEVEYDYEAIGRSLRRETLERRPRTMWRYRELLPIDGEPTVGLQVGGTPLVKANRLAEALGVRELYIKNDAVNYPSLSFKDRVVAVALSKAVELGFDTVGCASTGNLAGSVAANAAAAGLEAYVLIPDNLEQGKVLGATIYGAKVVAISGNYDHVNRLCSQIAFRFGWGFVNVNLRPFYAEGSKSMGFEIAEDLGWRAPDHIVVPMAGGSLIGKIHKAFKELEGLGWIDPVCTRMFGAQATGCNPITNAVKTDAKRIKPVRDPRTIAKSLAIGDPADGFFASKLMKETGGWGEDVDDEAIIDAMKLLAETEGIWAETAGGVTLAVTRTLIEQGKIDRDGSTVVCITGNGLKTQEAVIDRIARPPVIRPTLAEFESLIGASPAEAELAPAGA</sequence>
<dbReference type="AlphaFoldDB" id="A0A432MQE2"/>
<evidence type="ECO:0000256" key="3">
    <source>
        <dbReference type="ARBA" id="ARBA00022898"/>
    </source>
</evidence>
<dbReference type="GO" id="GO:0009088">
    <property type="term" value="P:threonine biosynthetic process"/>
    <property type="evidence" value="ECO:0007669"/>
    <property type="project" value="UniProtKB-UniRule"/>
</dbReference>
<gene>
    <name evidence="8" type="ORF">TsocGM_00375</name>
</gene>
<evidence type="ECO:0000313" key="8">
    <source>
        <dbReference type="EMBL" id="RUL89662.1"/>
    </source>
</evidence>
<dbReference type="PANTHER" id="PTHR48078:SF6">
    <property type="entry name" value="L-THREONINE DEHYDRATASE CATABOLIC TDCB"/>
    <property type="match status" value="1"/>
</dbReference>
<evidence type="ECO:0000313" key="9">
    <source>
        <dbReference type="Proteomes" id="UP000280296"/>
    </source>
</evidence>
<dbReference type="GO" id="GO:0004794">
    <property type="term" value="F:threonine deaminase activity"/>
    <property type="evidence" value="ECO:0007669"/>
    <property type="project" value="TreeGrafter"/>
</dbReference>
<evidence type="ECO:0000256" key="1">
    <source>
        <dbReference type="ARBA" id="ARBA00001933"/>
    </source>
</evidence>
<protein>
    <recommendedName>
        <fullName evidence="5">Threonine synthase</fullName>
        <ecNumber evidence="5">4.2.3.1</ecNumber>
    </recommendedName>
</protein>
<accession>A0A432MQE2</accession>
<dbReference type="Proteomes" id="UP000280296">
    <property type="component" value="Unassembled WGS sequence"/>
</dbReference>
<feature type="modified residue" description="N6-(pyridoxal phosphate)lysine" evidence="6">
    <location>
        <position position="112"/>
    </location>
</feature>
<dbReference type="OrthoDB" id="9778118at2"/>
<dbReference type="CDD" id="cd01563">
    <property type="entry name" value="Thr-synth_1"/>
    <property type="match status" value="1"/>
</dbReference>